<comment type="caution">
    <text evidence="11">The sequence shown here is derived from an EMBL/GenBank/DDBJ whole genome shotgun (WGS) entry which is preliminary data.</text>
</comment>
<keyword evidence="5 9" id="KW-1133">Transmembrane helix</keyword>
<evidence type="ECO:0000256" key="3">
    <source>
        <dbReference type="ARBA" id="ARBA00022679"/>
    </source>
</evidence>
<evidence type="ECO:0000256" key="1">
    <source>
        <dbReference type="ARBA" id="ARBA00004141"/>
    </source>
</evidence>
<comment type="subcellular location">
    <subcellularLocation>
        <location evidence="1">Membrane</location>
        <topology evidence="1">Multi-pass membrane protein</topology>
    </subcellularLocation>
</comment>
<organism evidence="11 12">
    <name type="scientific">Sphingomonas horti</name>
    <dbReference type="NCBI Taxonomy" id="2682842"/>
    <lineage>
        <taxon>Bacteria</taxon>
        <taxon>Pseudomonadati</taxon>
        <taxon>Pseudomonadota</taxon>
        <taxon>Alphaproteobacteria</taxon>
        <taxon>Sphingomonadales</taxon>
        <taxon>Sphingomonadaceae</taxon>
        <taxon>Sphingomonas</taxon>
    </lineage>
</organism>
<keyword evidence="6 9" id="KW-0472">Membrane</keyword>
<dbReference type="EMBL" id="WQMS01000007">
    <property type="protein sequence ID" value="MVO77665.1"/>
    <property type="molecule type" value="Genomic_DNA"/>
</dbReference>
<feature type="compositionally biased region" description="Basic and acidic residues" evidence="8">
    <location>
        <begin position="1"/>
        <end position="10"/>
    </location>
</feature>
<name>A0A6I4IZR2_9SPHN</name>
<dbReference type="RefSeq" id="WP_157026629.1">
    <property type="nucleotide sequence ID" value="NZ_WQMS01000007.1"/>
</dbReference>
<feature type="domain" description="Bacterial sugar transferase" evidence="10">
    <location>
        <begin position="322"/>
        <end position="509"/>
    </location>
</feature>
<evidence type="ECO:0000256" key="2">
    <source>
        <dbReference type="ARBA" id="ARBA00006464"/>
    </source>
</evidence>
<keyword evidence="3 11" id="KW-0808">Transferase</keyword>
<dbReference type="Pfam" id="PF02397">
    <property type="entry name" value="Bac_transf"/>
    <property type="match status" value="1"/>
</dbReference>
<dbReference type="NCBIfam" id="TIGR03023">
    <property type="entry name" value="WcaJ_sugtrans"/>
    <property type="match status" value="1"/>
</dbReference>
<dbReference type="GO" id="GO:0089702">
    <property type="term" value="F:undecaprenyl-phosphate glucose phosphotransferase activity"/>
    <property type="evidence" value="ECO:0007669"/>
    <property type="project" value="UniProtKB-EC"/>
</dbReference>
<evidence type="ECO:0000259" key="10">
    <source>
        <dbReference type="Pfam" id="PF02397"/>
    </source>
</evidence>
<dbReference type="GO" id="GO:0000271">
    <property type="term" value="P:polysaccharide biosynthetic process"/>
    <property type="evidence" value="ECO:0007669"/>
    <property type="project" value="UniProtKB-KW"/>
</dbReference>
<dbReference type="PANTHER" id="PTHR30576">
    <property type="entry name" value="COLANIC BIOSYNTHESIS UDP-GLUCOSE LIPID CARRIER TRANSFERASE"/>
    <property type="match status" value="1"/>
</dbReference>
<sequence>MDVAARDDRPGTGSGGSDRNALLQETTARADTPVSAHAAAAHGGASRSPVLLDVGILLLRGLEMISVAVTAWISAAVALDYMPAGLARAYSNAALIACLFYAALAEVTGCYDIDTRFSVRTGWARVMTAWLSTGMFLMTLGFLLKVSGDFSRGWALAWFAMGGCVLLAIRAGGTAWMRRLKKRGVFNHRVAIFGAGSQGDRLAKYILGNEKLTIDLVGFFDDRLPERLPDREVLLPLYGNLGDLIGRIREGLVDQVIVALPWSAEKRLQEVVAELAITPVRIRLAPDLATFAFSQRPVVLLGDLPVMTLFERPISGFDQIIKRIEDIVVGALATILLSPLLLVVAIAVKLDSPGPVFFRQEREGFNNQRFRIWKFRSMRSDRCEPDGITQARKDDDRITRVGRILRRTSIDELPQLFNVLAGEMSLVGPRPHAPSTKAGDRLFSDVVSHYAARHKVKPGMTGWAQVHGWRGETDTEEKLLKRLEHDLYYIENWSVLLDVYILSRTAITLVLQKTAY</sequence>
<dbReference type="InterPro" id="IPR003362">
    <property type="entry name" value="Bact_transf"/>
</dbReference>
<keyword evidence="12" id="KW-1185">Reference proteome</keyword>
<feature type="transmembrane region" description="Helical" evidence="9">
    <location>
        <begin position="155"/>
        <end position="173"/>
    </location>
</feature>
<dbReference type="InterPro" id="IPR036291">
    <property type="entry name" value="NAD(P)-bd_dom_sf"/>
</dbReference>
<proteinExistence type="inferred from homology"/>
<keyword evidence="7" id="KW-0270">Exopolysaccharide synthesis</keyword>
<gene>
    <name evidence="11" type="ORF">GON01_06915</name>
</gene>
<accession>A0A6I4IZR2</accession>
<keyword evidence="4 9" id="KW-0812">Transmembrane</keyword>
<feature type="transmembrane region" description="Helical" evidence="9">
    <location>
        <begin position="57"/>
        <end position="77"/>
    </location>
</feature>
<evidence type="ECO:0000256" key="8">
    <source>
        <dbReference type="SAM" id="MobiDB-lite"/>
    </source>
</evidence>
<dbReference type="EC" id="2.7.8.31" evidence="11"/>
<protein>
    <submittedName>
        <fullName evidence="11">Undecaprenyl-phosphate glucose phosphotransferase</fullName>
        <ecNumber evidence="11">2.7.8.31</ecNumber>
    </submittedName>
</protein>
<feature type="transmembrane region" description="Helical" evidence="9">
    <location>
        <begin position="123"/>
        <end position="143"/>
    </location>
</feature>
<evidence type="ECO:0000256" key="5">
    <source>
        <dbReference type="ARBA" id="ARBA00022989"/>
    </source>
</evidence>
<dbReference type="Proteomes" id="UP000441389">
    <property type="component" value="Unassembled WGS sequence"/>
</dbReference>
<feature type="transmembrane region" description="Helical" evidence="9">
    <location>
        <begin position="327"/>
        <end position="348"/>
    </location>
</feature>
<feature type="transmembrane region" description="Helical" evidence="9">
    <location>
        <begin position="89"/>
        <end position="111"/>
    </location>
</feature>
<reference evidence="11 12" key="1">
    <citation type="submission" date="2019-12" db="EMBL/GenBank/DDBJ databases">
        <authorList>
            <person name="Huq M.A."/>
        </authorList>
    </citation>
    <scope>NUCLEOTIDE SEQUENCE [LARGE SCALE GENOMIC DNA]</scope>
    <source>
        <strain evidence="11 12">MAH-20</strain>
    </source>
</reference>
<comment type="similarity">
    <text evidence="2">Belongs to the bacterial sugar transferase family.</text>
</comment>
<dbReference type="InterPro" id="IPR017475">
    <property type="entry name" value="EPS_sugar_tfrase"/>
</dbReference>
<evidence type="ECO:0000256" key="9">
    <source>
        <dbReference type="SAM" id="Phobius"/>
    </source>
</evidence>
<dbReference type="SUPFAM" id="SSF51735">
    <property type="entry name" value="NAD(P)-binding Rossmann-fold domains"/>
    <property type="match status" value="1"/>
</dbReference>
<dbReference type="NCBIfam" id="TIGR03025">
    <property type="entry name" value="EPS_sugtrans"/>
    <property type="match status" value="1"/>
</dbReference>
<dbReference type="AlphaFoldDB" id="A0A6I4IZR2"/>
<evidence type="ECO:0000256" key="6">
    <source>
        <dbReference type="ARBA" id="ARBA00023136"/>
    </source>
</evidence>
<evidence type="ECO:0000256" key="4">
    <source>
        <dbReference type="ARBA" id="ARBA00022692"/>
    </source>
</evidence>
<dbReference type="GO" id="GO:0016020">
    <property type="term" value="C:membrane"/>
    <property type="evidence" value="ECO:0007669"/>
    <property type="project" value="UniProtKB-SubCell"/>
</dbReference>
<evidence type="ECO:0000313" key="11">
    <source>
        <dbReference type="EMBL" id="MVO77665.1"/>
    </source>
</evidence>
<dbReference type="PANTHER" id="PTHR30576:SF0">
    <property type="entry name" value="UNDECAPRENYL-PHOSPHATE N-ACETYLGALACTOSAMINYL 1-PHOSPHATE TRANSFERASE-RELATED"/>
    <property type="match status" value="1"/>
</dbReference>
<feature type="region of interest" description="Disordered" evidence="8">
    <location>
        <begin position="1"/>
        <end position="20"/>
    </location>
</feature>
<dbReference type="Gene3D" id="3.40.50.720">
    <property type="entry name" value="NAD(P)-binding Rossmann-like Domain"/>
    <property type="match status" value="1"/>
</dbReference>
<dbReference type="Pfam" id="PF13727">
    <property type="entry name" value="CoA_binding_3"/>
    <property type="match status" value="1"/>
</dbReference>
<dbReference type="InterPro" id="IPR017473">
    <property type="entry name" value="Undecaprenyl-P_gluc_Ptfrase"/>
</dbReference>
<evidence type="ECO:0000256" key="7">
    <source>
        <dbReference type="ARBA" id="ARBA00023169"/>
    </source>
</evidence>
<evidence type="ECO:0000313" key="12">
    <source>
        <dbReference type="Proteomes" id="UP000441389"/>
    </source>
</evidence>